<dbReference type="Proteomes" id="UP001369086">
    <property type="component" value="Unassembled WGS sequence"/>
</dbReference>
<keyword evidence="2" id="KW-1185">Reference proteome</keyword>
<comment type="caution">
    <text evidence="1">The sequence shown here is derived from an EMBL/GenBank/DDBJ whole genome shotgun (WGS) entry which is preliminary data.</text>
</comment>
<protein>
    <submittedName>
        <fullName evidence="1">SAP domain-containing ribonucleoprotein-like</fullName>
    </submittedName>
</protein>
<evidence type="ECO:0000313" key="1">
    <source>
        <dbReference type="EMBL" id="KAK6485004.1"/>
    </source>
</evidence>
<sequence length="79" mass="9255">MEHKDLWSTLDLDSVHLQYIVERGSINMFGIPVYGKTNVCQEKLRKRKERFGIVMDTTGLLDNQAKKRMRAERFGINLN</sequence>
<accession>A0ABR0ZJM3</accession>
<organism evidence="1 2">
    <name type="scientific">Huso huso</name>
    <name type="common">Beluga</name>
    <name type="synonym">Acipenser huso</name>
    <dbReference type="NCBI Taxonomy" id="61971"/>
    <lineage>
        <taxon>Eukaryota</taxon>
        <taxon>Metazoa</taxon>
        <taxon>Chordata</taxon>
        <taxon>Craniata</taxon>
        <taxon>Vertebrata</taxon>
        <taxon>Euteleostomi</taxon>
        <taxon>Actinopterygii</taxon>
        <taxon>Chondrostei</taxon>
        <taxon>Acipenseriformes</taxon>
        <taxon>Acipenseridae</taxon>
        <taxon>Huso</taxon>
    </lineage>
</organism>
<reference evidence="1 2" key="1">
    <citation type="submission" date="2021-05" db="EMBL/GenBank/DDBJ databases">
        <authorList>
            <person name="Zahm M."/>
            <person name="Klopp C."/>
            <person name="Cabau C."/>
            <person name="Kuhl H."/>
            <person name="Suciu R."/>
            <person name="Ciorpac M."/>
            <person name="Holostenco D."/>
            <person name="Gessner J."/>
            <person name="Wuertz S."/>
            <person name="Hohne C."/>
            <person name="Stock M."/>
            <person name="Gislard M."/>
            <person name="Lluch J."/>
            <person name="Milhes M."/>
            <person name="Lampietro C."/>
            <person name="Lopez Roques C."/>
            <person name="Donnadieu C."/>
            <person name="Du K."/>
            <person name="Schartl M."/>
            <person name="Guiguen Y."/>
        </authorList>
    </citation>
    <scope>NUCLEOTIDE SEQUENCE [LARGE SCALE GENOMIC DNA]</scope>
    <source>
        <strain evidence="1">Hh-F2</strain>
        <tissue evidence="1">Blood</tissue>
    </source>
</reference>
<name>A0ABR0ZJM3_HUSHU</name>
<evidence type="ECO:0000313" key="2">
    <source>
        <dbReference type="Proteomes" id="UP001369086"/>
    </source>
</evidence>
<dbReference type="EMBL" id="JAHFZB010000010">
    <property type="protein sequence ID" value="KAK6485004.1"/>
    <property type="molecule type" value="Genomic_DNA"/>
</dbReference>
<proteinExistence type="predicted"/>
<gene>
    <name evidence="1" type="ORF">HHUSO_G12912</name>
</gene>